<feature type="compositionally biased region" description="Gly residues" evidence="1">
    <location>
        <begin position="207"/>
        <end position="222"/>
    </location>
</feature>
<protein>
    <recommendedName>
        <fullName evidence="5">NACHT-NTPase and P-loop NTPases N-terminal domain-containing protein</fullName>
    </recommendedName>
</protein>
<evidence type="ECO:0000256" key="1">
    <source>
        <dbReference type="SAM" id="MobiDB-lite"/>
    </source>
</evidence>
<organism evidence="3 4">
    <name type="scientific">Phialocephala subalpina</name>
    <dbReference type="NCBI Taxonomy" id="576137"/>
    <lineage>
        <taxon>Eukaryota</taxon>
        <taxon>Fungi</taxon>
        <taxon>Dikarya</taxon>
        <taxon>Ascomycota</taxon>
        <taxon>Pezizomycotina</taxon>
        <taxon>Leotiomycetes</taxon>
        <taxon>Helotiales</taxon>
        <taxon>Mollisiaceae</taxon>
        <taxon>Phialocephala</taxon>
        <taxon>Phialocephala fortinii species complex</taxon>
    </lineage>
</organism>
<dbReference type="STRING" id="576137.A0A1L7WEP2"/>
<dbReference type="OrthoDB" id="7464126at2759"/>
<feature type="region of interest" description="Disordered" evidence="1">
    <location>
        <begin position="149"/>
        <end position="240"/>
    </location>
</feature>
<dbReference type="Proteomes" id="UP000184330">
    <property type="component" value="Unassembled WGS sequence"/>
</dbReference>
<feature type="compositionally biased region" description="Polar residues" evidence="1">
    <location>
        <begin position="184"/>
        <end position="205"/>
    </location>
</feature>
<feature type="chain" id="PRO_5009875151" description="NACHT-NTPase and P-loop NTPases N-terminal domain-containing protein" evidence="2">
    <location>
        <begin position="18"/>
        <end position="303"/>
    </location>
</feature>
<evidence type="ECO:0000313" key="4">
    <source>
        <dbReference type="Proteomes" id="UP000184330"/>
    </source>
</evidence>
<evidence type="ECO:0008006" key="5">
    <source>
        <dbReference type="Google" id="ProtNLM"/>
    </source>
</evidence>
<dbReference type="EMBL" id="FJOG01000001">
    <property type="protein sequence ID" value="CZR51250.1"/>
    <property type="molecule type" value="Genomic_DNA"/>
</dbReference>
<accession>A0A1L7WEP2</accession>
<keyword evidence="2" id="KW-0732">Signal</keyword>
<gene>
    <name evidence="3" type="ORF">PAC_01125</name>
</gene>
<evidence type="ECO:0000256" key="2">
    <source>
        <dbReference type="SAM" id="SignalP"/>
    </source>
</evidence>
<feature type="compositionally biased region" description="Low complexity" evidence="1">
    <location>
        <begin position="227"/>
        <end position="240"/>
    </location>
</feature>
<evidence type="ECO:0000313" key="3">
    <source>
        <dbReference type="EMBL" id="CZR51250.1"/>
    </source>
</evidence>
<dbReference type="AlphaFoldDB" id="A0A1L7WEP2"/>
<feature type="signal peptide" evidence="2">
    <location>
        <begin position="1"/>
        <end position="17"/>
    </location>
</feature>
<name>A0A1L7WEP2_9HELO</name>
<proteinExistence type="predicted"/>
<keyword evidence="4" id="KW-1185">Reference proteome</keyword>
<reference evidence="3 4" key="1">
    <citation type="submission" date="2016-03" db="EMBL/GenBank/DDBJ databases">
        <authorList>
            <person name="Ploux O."/>
        </authorList>
    </citation>
    <scope>NUCLEOTIDE SEQUENCE [LARGE SCALE GENOMIC DNA]</scope>
    <source>
        <strain evidence="3 4">UAMH 11012</strain>
    </source>
</reference>
<sequence length="303" mass="32446">MSFGFSVGDFLTLSTLAWDVYSSCKDSSREFKDLAGQVNSLYFILQSTAEHLLKHPPETREAAELAGITTRCHDSLTEINCLLRKHSSLGTQKPRRWDMIKWAFGDALRAKDRLVFHATVLAALNSSLTQFSQARVEKSLDMLIRQIDRENSGPGRPAECLSGDVSTSPPAQGSVPDPQEDKASNFTDGTLSDFTDDTLTNNSDCPSGGGAGGRGGGGGGGSPPSPVISEGGSFSSSASGQGHVYQHVKAGDTSVQINGDMLSTLSSFRTPNNYYMDVTASGKSWQINGNLDLEPFLELVKAR</sequence>